<feature type="transmembrane region" description="Helical" evidence="1">
    <location>
        <begin position="58"/>
        <end position="80"/>
    </location>
</feature>
<organism evidence="2 3">
    <name type="scientific">Serratia fonticola</name>
    <dbReference type="NCBI Taxonomy" id="47917"/>
    <lineage>
        <taxon>Bacteria</taxon>
        <taxon>Pseudomonadati</taxon>
        <taxon>Pseudomonadota</taxon>
        <taxon>Gammaproteobacteria</taxon>
        <taxon>Enterobacterales</taxon>
        <taxon>Yersiniaceae</taxon>
        <taxon>Serratia</taxon>
    </lineage>
</organism>
<evidence type="ECO:0000256" key="1">
    <source>
        <dbReference type="SAM" id="Phobius"/>
    </source>
</evidence>
<name>A0AAW3WTU6_SERFO</name>
<comment type="caution">
    <text evidence="2">The sequence shown here is derived from an EMBL/GenBank/DDBJ whole genome shotgun (WGS) entry which is preliminary data.</text>
</comment>
<reference evidence="2" key="1">
    <citation type="submission" date="2020-08" db="EMBL/GenBank/DDBJ databases">
        <title>Food and environmental bacterial isolates.</title>
        <authorList>
            <person name="Richter L."/>
            <person name="Du Plessis E.M."/>
            <person name="Duvenage S."/>
            <person name="Allam M."/>
            <person name="Korsten L."/>
        </authorList>
    </citation>
    <scope>NUCLEOTIDE SEQUENCE</scope>
    <source>
        <strain evidence="2">UPMP2127</strain>
    </source>
</reference>
<gene>
    <name evidence="2" type="ORF">H8J20_18570</name>
</gene>
<feature type="transmembrane region" description="Helical" evidence="1">
    <location>
        <begin position="119"/>
        <end position="139"/>
    </location>
</feature>
<sequence>MEKNHQASATKWTWADLHSSYRFWGLVFYFVFIASSQYILSIYSALYMKQSSGLSYSTIGVAFSFQQAGFLFGVILAWIASRMKSYYLLYLFSAFYLLGIALFCFNVENVVALMAGEMLIGLGIGAIILIIPAFIAGAVGSTETYVLAFGLMATLKLLNNLSIAPLAGWVFDMDLLLGNPTYFFAVLATPAIIGTLLLMPMKPQLFNVAPPIRQAAPLTPTYREPGMTFLLYFVPFYNIYWLVKIHAEIRNYSQSATLLTPRGAGWSAFVVPIVTPAIFSTLNDTLRAIIESHGQQARYKTWLIILFAFLLPPVSAALIQSQMNEISGNLANKETQS</sequence>
<feature type="transmembrane region" description="Helical" evidence="1">
    <location>
        <begin position="86"/>
        <end position="107"/>
    </location>
</feature>
<proteinExistence type="predicted"/>
<feature type="transmembrane region" description="Helical" evidence="1">
    <location>
        <begin position="23"/>
        <end position="46"/>
    </location>
</feature>
<protein>
    <submittedName>
        <fullName evidence="2">MFS transporter</fullName>
    </submittedName>
</protein>
<dbReference type="AlphaFoldDB" id="A0AAW3WTU6"/>
<feature type="transmembrane region" description="Helical" evidence="1">
    <location>
        <begin position="226"/>
        <end position="243"/>
    </location>
</feature>
<evidence type="ECO:0000313" key="3">
    <source>
        <dbReference type="Proteomes" id="UP000659084"/>
    </source>
</evidence>
<keyword evidence="1" id="KW-0812">Transmembrane</keyword>
<feature type="transmembrane region" description="Helical" evidence="1">
    <location>
        <begin position="302"/>
        <end position="319"/>
    </location>
</feature>
<dbReference type="RefSeq" id="WP_094983025.1">
    <property type="nucleotide sequence ID" value="NZ_CP072742.1"/>
</dbReference>
<accession>A0AAW3WTU6</accession>
<keyword evidence="1" id="KW-0472">Membrane</keyword>
<dbReference type="Gene3D" id="1.20.1250.20">
    <property type="entry name" value="MFS general substrate transporter like domains"/>
    <property type="match status" value="1"/>
</dbReference>
<dbReference type="EMBL" id="JACNYO010000021">
    <property type="protein sequence ID" value="MBC3214150.1"/>
    <property type="molecule type" value="Genomic_DNA"/>
</dbReference>
<feature type="transmembrane region" description="Helical" evidence="1">
    <location>
        <begin position="145"/>
        <end position="170"/>
    </location>
</feature>
<feature type="transmembrane region" description="Helical" evidence="1">
    <location>
        <begin position="264"/>
        <end position="282"/>
    </location>
</feature>
<dbReference type="Proteomes" id="UP000659084">
    <property type="component" value="Unassembled WGS sequence"/>
</dbReference>
<keyword evidence="1" id="KW-1133">Transmembrane helix</keyword>
<feature type="transmembrane region" description="Helical" evidence="1">
    <location>
        <begin position="182"/>
        <end position="201"/>
    </location>
</feature>
<dbReference type="InterPro" id="IPR036259">
    <property type="entry name" value="MFS_trans_sf"/>
</dbReference>
<evidence type="ECO:0000313" key="2">
    <source>
        <dbReference type="EMBL" id="MBC3214150.1"/>
    </source>
</evidence>
<dbReference type="SUPFAM" id="SSF103473">
    <property type="entry name" value="MFS general substrate transporter"/>
    <property type="match status" value="1"/>
</dbReference>